<gene>
    <name evidence="5" type="primary">LOC106809846</name>
</gene>
<keyword evidence="1 3" id="KW-0328">Glycosyltransferase</keyword>
<name>A0ABM1E8P0_PRICU</name>
<comment type="pathway">
    <text evidence="3">Protein modification; protein glycosylation.</text>
</comment>
<evidence type="ECO:0000313" key="4">
    <source>
        <dbReference type="Proteomes" id="UP000695022"/>
    </source>
</evidence>
<comment type="subcellular location">
    <subcellularLocation>
        <location evidence="3">Golgi apparatus</location>
        <location evidence="3">Golgi stack membrane</location>
        <topology evidence="3">Single-pass type II membrane protein</topology>
    </subcellularLocation>
</comment>
<dbReference type="RefSeq" id="XP_014668561.1">
    <property type="nucleotide sequence ID" value="XM_014813075.1"/>
</dbReference>
<dbReference type="GeneID" id="106809846"/>
<evidence type="ECO:0000256" key="2">
    <source>
        <dbReference type="ARBA" id="ARBA00022679"/>
    </source>
</evidence>
<protein>
    <recommendedName>
        <fullName evidence="3">L-Fucosyltransferase</fullName>
        <ecNumber evidence="3">2.4.1.-</ecNumber>
    </recommendedName>
</protein>
<dbReference type="Pfam" id="PF01531">
    <property type="entry name" value="Glyco_transf_11"/>
    <property type="match status" value="1"/>
</dbReference>
<dbReference type="PANTHER" id="PTHR11927:SF9">
    <property type="entry name" value="L-FUCOSYLTRANSFERASE"/>
    <property type="match status" value="1"/>
</dbReference>
<evidence type="ECO:0000313" key="5">
    <source>
        <dbReference type="RefSeq" id="XP_014668561.1"/>
    </source>
</evidence>
<dbReference type="InterPro" id="IPR002516">
    <property type="entry name" value="Glyco_trans_11"/>
</dbReference>
<proteinExistence type="inferred from homology"/>
<dbReference type="EC" id="2.4.1.-" evidence="3"/>
<keyword evidence="3" id="KW-0333">Golgi apparatus</keyword>
<keyword evidence="4" id="KW-1185">Reference proteome</keyword>
<evidence type="ECO:0000256" key="3">
    <source>
        <dbReference type="RuleBase" id="RU363129"/>
    </source>
</evidence>
<reference evidence="5" key="1">
    <citation type="submission" date="2025-08" db="UniProtKB">
        <authorList>
            <consortium name="RefSeq"/>
        </authorList>
    </citation>
    <scope>IDENTIFICATION</scope>
</reference>
<dbReference type="CDD" id="cd11301">
    <property type="entry name" value="Fut1_Fut2_like"/>
    <property type="match status" value="1"/>
</dbReference>
<evidence type="ECO:0000256" key="1">
    <source>
        <dbReference type="ARBA" id="ARBA00022676"/>
    </source>
</evidence>
<dbReference type="Proteomes" id="UP000695022">
    <property type="component" value="Unplaced"/>
</dbReference>
<comment type="similarity">
    <text evidence="3">Belongs to the glycosyltransferase 11 family.</text>
</comment>
<keyword evidence="3" id="KW-0325">Glycoprotein</keyword>
<keyword evidence="2 3" id="KW-0808">Transferase</keyword>
<accession>A0ABM1E8P0</accession>
<sequence length="465" mass="51596">MSHRDMLCHVARRSITTTLRNTICHLATRHHHLATRRRHHTCSASSPHLRGVVTIPARHRHHTCSASSPHCLPYQYVPPRSVDGPADGYAGPAAAPSLPYQYVPPHLVDGAAAPNLPSQYGPPRSVDGAGDYARQAVAPNIPSQYIPPRSVDGAAAPNLPSQYIPPRSVDGASSGYAGTLSIVPRGRLGNQMFQYAALYGLAAATGLAPFISPHMNISRVFELSLPVRDPPPKTSRDDIRVVWKAFDSALFRLQPQRDYVLLMGYTNSWLYFDHVRERVRREFTFAPAIRDRACAFLAAQRPLASGEPATYVGVHVRADDYRKWLANNRGLGADERYVHAAMDYFRGRYANALFVVCSDDIDWCKRHLATDRGDAVFSDVGHAAEVDLAVLSSCNHTIMTQGSFGWWAGYLAGGETLYFSDYFQPDARQIKLGFKYEYKYPPHWKYIAPSALPSSDDISKHNLGQ</sequence>
<dbReference type="PANTHER" id="PTHR11927">
    <property type="entry name" value="GALACTOSIDE 2-L-FUCOSYLTRANSFERASE"/>
    <property type="match status" value="1"/>
</dbReference>
<organism evidence="4 5">
    <name type="scientific">Priapulus caudatus</name>
    <name type="common">Priapulid worm</name>
    <dbReference type="NCBI Taxonomy" id="37621"/>
    <lineage>
        <taxon>Eukaryota</taxon>
        <taxon>Metazoa</taxon>
        <taxon>Ecdysozoa</taxon>
        <taxon>Scalidophora</taxon>
        <taxon>Priapulida</taxon>
        <taxon>Priapulimorpha</taxon>
        <taxon>Priapulimorphida</taxon>
        <taxon>Priapulidae</taxon>
        <taxon>Priapulus</taxon>
    </lineage>
</organism>
<keyword evidence="3" id="KW-0735">Signal-anchor</keyword>
<keyword evidence="3" id="KW-0812">Transmembrane</keyword>